<keyword evidence="3" id="KW-1185">Reference proteome</keyword>
<gene>
    <name evidence="2" type="ORF">ADK38_31415</name>
</gene>
<evidence type="ECO:0000313" key="3">
    <source>
        <dbReference type="Proteomes" id="UP000037020"/>
    </source>
</evidence>
<sequence length="137" mass="13888">MIKKVLATAALTVSAVGSIAGPAMAVADDDTVNNGNAASQSYGNTHTGGYMSPQIGLIQGSLNKPCIGLGKLGAQSIVGLVNVGVQDIPILTSQQQQTCVENSSIKDGDDPLSHLIEELPILSGNGSANASANRVHH</sequence>
<reference evidence="2 3" key="1">
    <citation type="submission" date="2015-07" db="EMBL/GenBank/DDBJ databases">
        <authorList>
            <person name="Ju K.-S."/>
            <person name="Doroghazi J.R."/>
            <person name="Metcalf W.W."/>
        </authorList>
    </citation>
    <scope>NUCLEOTIDE SEQUENCE [LARGE SCALE GENOMIC DNA]</scope>
    <source>
        <strain evidence="2 3">NRRL B-3589</strain>
    </source>
</reference>
<feature type="chain" id="PRO_5046972930" evidence="1">
    <location>
        <begin position="26"/>
        <end position="137"/>
    </location>
</feature>
<dbReference type="InterPro" id="IPR047736">
    <property type="entry name" value="RdlA/B-like"/>
</dbReference>
<organism evidence="2 3">
    <name type="scientific">Streptomyces varsoviensis</name>
    <dbReference type="NCBI Taxonomy" id="67373"/>
    <lineage>
        <taxon>Bacteria</taxon>
        <taxon>Bacillati</taxon>
        <taxon>Actinomycetota</taxon>
        <taxon>Actinomycetes</taxon>
        <taxon>Kitasatosporales</taxon>
        <taxon>Streptomycetaceae</taxon>
        <taxon>Streptomyces</taxon>
    </lineage>
</organism>
<evidence type="ECO:0000256" key="1">
    <source>
        <dbReference type="SAM" id="SignalP"/>
    </source>
</evidence>
<name>A0ABR5IYX9_9ACTN</name>
<dbReference type="NCBIfam" id="NF041022">
    <property type="entry name" value="rodlin_AB"/>
    <property type="match status" value="1"/>
</dbReference>
<keyword evidence="1" id="KW-0732">Signal</keyword>
<dbReference type="Proteomes" id="UP000037020">
    <property type="component" value="Unassembled WGS sequence"/>
</dbReference>
<proteinExistence type="predicted"/>
<evidence type="ECO:0000313" key="2">
    <source>
        <dbReference type="EMBL" id="KOG86373.1"/>
    </source>
</evidence>
<comment type="caution">
    <text evidence="2">The sequence shown here is derived from an EMBL/GenBank/DDBJ whole genome shotgun (WGS) entry which is preliminary data.</text>
</comment>
<dbReference type="RefSeq" id="WP_030893056.1">
    <property type="nucleotide sequence ID" value="NZ_JBIRHZ010000021.1"/>
</dbReference>
<dbReference type="EMBL" id="LGUT01002871">
    <property type="protein sequence ID" value="KOG86373.1"/>
    <property type="molecule type" value="Genomic_DNA"/>
</dbReference>
<dbReference type="Pfam" id="PF25848">
    <property type="entry name" value="Rodlin"/>
    <property type="match status" value="1"/>
</dbReference>
<feature type="signal peptide" evidence="1">
    <location>
        <begin position="1"/>
        <end position="25"/>
    </location>
</feature>
<accession>A0ABR5IYX9</accession>
<protein>
    <submittedName>
        <fullName evidence="2">RdlA protein</fullName>
    </submittedName>
</protein>